<dbReference type="AlphaFoldDB" id="A0A7S2Q4M0"/>
<sequence>MLRSSLSLCLKKAAAMDAAAAASMTAQRRHGAGVTLLASRASSYASSSSNASSDADSAVSSPTYFSSLSLANPSVQTSAPYSSSAATATIRTTAYQVPSGMGTSTPAQCYRSVEDPTLHEDYDGLELHHTVSEKTHASYYNYSYEPEESFEEMGPIL</sequence>
<gene>
    <name evidence="1" type="ORF">SMAR0320_LOCUS23969</name>
</gene>
<evidence type="ECO:0000313" key="1">
    <source>
        <dbReference type="EMBL" id="CAD9632536.1"/>
    </source>
</evidence>
<accession>A0A7S2Q4M0</accession>
<reference evidence="1" key="1">
    <citation type="submission" date="2021-01" db="EMBL/GenBank/DDBJ databases">
        <authorList>
            <person name="Corre E."/>
            <person name="Pelletier E."/>
            <person name="Niang G."/>
            <person name="Scheremetjew M."/>
            <person name="Finn R."/>
            <person name="Kale V."/>
            <person name="Holt S."/>
            <person name="Cochrane G."/>
            <person name="Meng A."/>
            <person name="Brown T."/>
            <person name="Cohen L."/>
        </authorList>
    </citation>
    <scope>NUCLEOTIDE SEQUENCE</scope>
    <source>
        <strain evidence="1">SM1012Den-03</strain>
    </source>
</reference>
<dbReference type="EMBL" id="HBGZ01033452">
    <property type="protein sequence ID" value="CAD9632536.1"/>
    <property type="molecule type" value="Transcribed_RNA"/>
</dbReference>
<protein>
    <submittedName>
        <fullName evidence="1">Uncharacterized protein</fullName>
    </submittedName>
</protein>
<proteinExistence type="predicted"/>
<organism evidence="1">
    <name type="scientific">Skeletonema marinoi</name>
    <dbReference type="NCBI Taxonomy" id="267567"/>
    <lineage>
        <taxon>Eukaryota</taxon>
        <taxon>Sar</taxon>
        <taxon>Stramenopiles</taxon>
        <taxon>Ochrophyta</taxon>
        <taxon>Bacillariophyta</taxon>
        <taxon>Coscinodiscophyceae</taxon>
        <taxon>Thalassiosirophycidae</taxon>
        <taxon>Thalassiosirales</taxon>
        <taxon>Skeletonemataceae</taxon>
        <taxon>Skeletonema</taxon>
        <taxon>Skeletonema marinoi-dohrnii complex</taxon>
    </lineage>
</organism>
<name>A0A7S2Q4M0_9STRA</name>